<proteinExistence type="inferred from homology"/>
<dbReference type="PANTHER" id="PTHR14758">
    <property type="entry name" value="AGAP005440-PA"/>
    <property type="match status" value="1"/>
</dbReference>
<accession>A0A4Y2CQ11</accession>
<dbReference type="InterPro" id="IPR025739">
    <property type="entry name" value="FAM110_N"/>
</dbReference>
<comment type="caution">
    <text evidence="5">The sequence shown here is derived from an EMBL/GenBank/DDBJ whole genome shotgun (WGS) entry which is preliminary data.</text>
</comment>
<dbReference type="Pfam" id="PF14161">
    <property type="entry name" value="FAM110_N"/>
    <property type="match status" value="1"/>
</dbReference>
<dbReference type="PANTHER" id="PTHR14758:SF1">
    <property type="entry name" value="CENTROSOME-ASSOCIATED FAM110 C-TERMINAL DOMAIN-CONTAINING PROTEIN"/>
    <property type="match status" value="1"/>
</dbReference>
<evidence type="ECO:0000256" key="1">
    <source>
        <dbReference type="ARBA" id="ARBA00010576"/>
    </source>
</evidence>
<reference evidence="5 6" key="1">
    <citation type="journal article" date="2019" name="Sci. Rep.">
        <title>Orb-weaving spider Araneus ventricosus genome elucidates the spidroin gene catalogue.</title>
        <authorList>
            <person name="Kono N."/>
            <person name="Nakamura H."/>
            <person name="Ohtoshi R."/>
            <person name="Moran D.A.P."/>
            <person name="Shinohara A."/>
            <person name="Yoshida Y."/>
            <person name="Fujiwara M."/>
            <person name="Mori M."/>
            <person name="Tomita M."/>
            <person name="Arakawa K."/>
        </authorList>
    </citation>
    <scope>NUCLEOTIDE SEQUENCE [LARGE SCALE GENOMIC DNA]</scope>
</reference>
<dbReference type="Pfam" id="PF14160">
    <property type="entry name" value="FAM110_C"/>
    <property type="match status" value="1"/>
</dbReference>
<protein>
    <recommendedName>
        <fullName evidence="7">Centrosome-associated FAM110 C-terminal domain-containing protein</fullName>
    </recommendedName>
</protein>
<organism evidence="5 6">
    <name type="scientific">Araneus ventricosus</name>
    <name type="common">Orbweaver spider</name>
    <name type="synonym">Epeira ventricosa</name>
    <dbReference type="NCBI Taxonomy" id="182803"/>
    <lineage>
        <taxon>Eukaryota</taxon>
        <taxon>Metazoa</taxon>
        <taxon>Ecdysozoa</taxon>
        <taxon>Arthropoda</taxon>
        <taxon>Chelicerata</taxon>
        <taxon>Arachnida</taxon>
        <taxon>Araneae</taxon>
        <taxon>Araneomorphae</taxon>
        <taxon>Entelegynae</taxon>
        <taxon>Araneoidea</taxon>
        <taxon>Araneidae</taxon>
        <taxon>Araneus</taxon>
    </lineage>
</organism>
<evidence type="ECO:0008006" key="7">
    <source>
        <dbReference type="Google" id="ProtNLM"/>
    </source>
</evidence>
<evidence type="ECO:0000313" key="6">
    <source>
        <dbReference type="Proteomes" id="UP000499080"/>
    </source>
</evidence>
<dbReference type="AlphaFoldDB" id="A0A4Y2CQ11"/>
<dbReference type="InterPro" id="IPR025740">
    <property type="entry name" value="FAM110"/>
</dbReference>
<dbReference type="InterPro" id="IPR025741">
    <property type="entry name" value="FAM110_C"/>
</dbReference>
<evidence type="ECO:0000259" key="3">
    <source>
        <dbReference type="Pfam" id="PF14160"/>
    </source>
</evidence>
<feature type="domain" description="Centrosome-associated FAM110 N-terminal" evidence="4">
    <location>
        <begin position="90"/>
        <end position="121"/>
    </location>
</feature>
<evidence type="ECO:0000256" key="2">
    <source>
        <dbReference type="SAM" id="MobiDB-lite"/>
    </source>
</evidence>
<sequence>MDACWSFHATSHGKTVCGGIGGTVKRTVAKKNLQSVYQSTKITNGRQMYLYCCGAESSAILQRLEPSLHNYVACVYEENWWIELVSEPNKEEANRRSAVERLEETKAHYVKTERVLDCKQNFEYSSNLHVSTGPQIDVVLKGRVKSLYNCQNIIKYVHSINLTDNNASSFANEYMPKTCGSFESRKSPELREHCTLQRKNQQLLHSYRDYSESTAVNPDSNLLPPSRGRRNLPQQPLPHTTYVNVNSCVQVSLNSGHFDGERDGAYTNTEKLEVKFDHSDNEENSLEPSDESFTVDEDIAEIDYKKQSSRTSDYVSRSSSFKCSVSSDRVKNLVKSFESKIAHVSPSTSVNSNSAEKTKSVTRSKSDVSCRFSKNISVAAESESTTDAELERFFDTMGLDNNLFHTLTAPPRSPVHFFDSVSSENSETNLSSAGSDDSALEVQKEGLTNSDLRKHAPTETSIVEKNARVVKWLYNCHNAFKKNAS</sequence>
<evidence type="ECO:0000313" key="5">
    <source>
        <dbReference type="EMBL" id="GBM05994.1"/>
    </source>
</evidence>
<evidence type="ECO:0000259" key="4">
    <source>
        <dbReference type="Pfam" id="PF14161"/>
    </source>
</evidence>
<gene>
    <name evidence="5" type="ORF">AVEN_49386_1</name>
</gene>
<dbReference type="OrthoDB" id="10028183at2759"/>
<dbReference type="Proteomes" id="UP000499080">
    <property type="component" value="Unassembled WGS sequence"/>
</dbReference>
<feature type="region of interest" description="Disordered" evidence="2">
    <location>
        <begin position="211"/>
        <end position="234"/>
    </location>
</feature>
<keyword evidence="6" id="KW-1185">Reference proteome</keyword>
<name>A0A4Y2CQ11_ARAVE</name>
<dbReference type="EMBL" id="BGPR01000222">
    <property type="protein sequence ID" value="GBM05994.1"/>
    <property type="molecule type" value="Genomic_DNA"/>
</dbReference>
<feature type="domain" description="Centrosome-associated FAM110 C-terminal" evidence="3">
    <location>
        <begin position="382"/>
        <end position="479"/>
    </location>
</feature>
<comment type="similarity">
    <text evidence="1">Belongs to the FAM110 family.</text>
</comment>